<evidence type="ECO:0000256" key="1">
    <source>
        <dbReference type="SAM" id="MobiDB-lite"/>
    </source>
</evidence>
<accession>A0A9K3I215</accession>
<name>A0A9K3I215_HELAN</name>
<evidence type="ECO:0000313" key="2">
    <source>
        <dbReference type="EMBL" id="KAF5788341.1"/>
    </source>
</evidence>
<feature type="compositionally biased region" description="Acidic residues" evidence="1">
    <location>
        <begin position="126"/>
        <end position="139"/>
    </location>
</feature>
<dbReference type="Proteomes" id="UP000215914">
    <property type="component" value="Unassembled WGS sequence"/>
</dbReference>
<dbReference type="Gramene" id="mRNA:HanXRQr2_Chr10g0462981">
    <property type="protein sequence ID" value="mRNA:HanXRQr2_Chr10g0462981"/>
    <property type="gene ID" value="HanXRQr2_Chr10g0462981"/>
</dbReference>
<dbReference type="EMBL" id="MNCJ02000325">
    <property type="protein sequence ID" value="KAF5788341.1"/>
    <property type="molecule type" value="Genomic_DNA"/>
</dbReference>
<reference evidence="2" key="2">
    <citation type="submission" date="2020-06" db="EMBL/GenBank/DDBJ databases">
        <title>Helianthus annuus Genome sequencing and assembly Release 2.</title>
        <authorList>
            <person name="Gouzy J."/>
            <person name="Langlade N."/>
            <person name="Munos S."/>
        </authorList>
    </citation>
    <scope>NUCLEOTIDE SEQUENCE</scope>
    <source>
        <tissue evidence="2">Leaves</tissue>
    </source>
</reference>
<proteinExistence type="predicted"/>
<dbReference type="AlphaFoldDB" id="A0A9K3I215"/>
<sequence length="229" mass="25720">MYVCMYKSEIIPNFIHQTQKNLKQQIGSEFLSMEDDEDTYIDDTYIGGTIKAAQVEGGKLEEEDVVQNQSSSSSSSVKGKRPLVENPTSASAPAASGTKSQVEEGAKRPCVEEEKTTKPNHTVKDETEEEEEEQIDYGEDWMKDGGYYLGYDFEKGRTVIVGERPRPVCRSFGPPPPNAFTFKRIARRLAETGRPFLRPDDPLGKSPWNPFPFHVPREGIHFTVPDPEA</sequence>
<gene>
    <name evidence="2" type="ORF">HanXRQr2_Chr10g0462981</name>
</gene>
<protein>
    <submittedName>
        <fullName evidence="2">Uncharacterized protein</fullName>
    </submittedName>
</protein>
<reference evidence="2" key="1">
    <citation type="journal article" date="2017" name="Nature">
        <title>The sunflower genome provides insights into oil metabolism, flowering and Asterid evolution.</title>
        <authorList>
            <person name="Badouin H."/>
            <person name="Gouzy J."/>
            <person name="Grassa C.J."/>
            <person name="Murat F."/>
            <person name="Staton S.E."/>
            <person name="Cottret L."/>
            <person name="Lelandais-Briere C."/>
            <person name="Owens G.L."/>
            <person name="Carrere S."/>
            <person name="Mayjonade B."/>
            <person name="Legrand L."/>
            <person name="Gill N."/>
            <person name="Kane N.C."/>
            <person name="Bowers J.E."/>
            <person name="Hubner S."/>
            <person name="Bellec A."/>
            <person name="Berard A."/>
            <person name="Berges H."/>
            <person name="Blanchet N."/>
            <person name="Boniface M.C."/>
            <person name="Brunel D."/>
            <person name="Catrice O."/>
            <person name="Chaidir N."/>
            <person name="Claudel C."/>
            <person name="Donnadieu C."/>
            <person name="Faraut T."/>
            <person name="Fievet G."/>
            <person name="Helmstetter N."/>
            <person name="King M."/>
            <person name="Knapp S.J."/>
            <person name="Lai Z."/>
            <person name="Le Paslier M.C."/>
            <person name="Lippi Y."/>
            <person name="Lorenzon L."/>
            <person name="Mandel J.R."/>
            <person name="Marage G."/>
            <person name="Marchand G."/>
            <person name="Marquand E."/>
            <person name="Bret-Mestries E."/>
            <person name="Morien E."/>
            <person name="Nambeesan S."/>
            <person name="Nguyen T."/>
            <person name="Pegot-Espagnet P."/>
            <person name="Pouilly N."/>
            <person name="Raftis F."/>
            <person name="Sallet E."/>
            <person name="Schiex T."/>
            <person name="Thomas J."/>
            <person name="Vandecasteele C."/>
            <person name="Vares D."/>
            <person name="Vear F."/>
            <person name="Vautrin S."/>
            <person name="Crespi M."/>
            <person name="Mangin B."/>
            <person name="Burke J.M."/>
            <person name="Salse J."/>
            <person name="Munos S."/>
            <person name="Vincourt P."/>
            <person name="Rieseberg L.H."/>
            <person name="Langlade N.B."/>
        </authorList>
    </citation>
    <scope>NUCLEOTIDE SEQUENCE</scope>
    <source>
        <tissue evidence="2">Leaves</tissue>
    </source>
</reference>
<comment type="caution">
    <text evidence="2">The sequence shown here is derived from an EMBL/GenBank/DDBJ whole genome shotgun (WGS) entry which is preliminary data.</text>
</comment>
<organism evidence="2 3">
    <name type="scientific">Helianthus annuus</name>
    <name type="common">Common sunflower</name>
    <dbReference type="NCBI Taxonomy" id="4232"/>
    <lineage>
        <taxon>Eukaryota</taxon>
        <taxon>Viridiplantae</taxon>
        <taxon>Streptophyta</taxon>
        <taxon>Embryophyta</taxon>
        <taxon>Tracheophyta</taxon>
        <taxon>Spermatophyta</taxon>
        <taxon>Magnoliopsida</taxon>
        <taxon>eudicotyledons</taxon>
        <taxon>Gunneridae</taxon>
        <taxon>Pentapetalae</taxon>
        <taxon>asterids</taxon>
        <taxon>campanulids</taxon>
        <taxon>Asterales</taxon>
        <taxon>Asteraceae</taxon>
        <taxon>Asteroideae</taxon>
        <taxon>Heliantheae alliance</taxon>
        <taxon>Heliantheae</taxon>
        <taxon>Helianthus</taxon>
    </lineage>
</organism>
<feature type="compositionally biased region" description="Basic and acidic residues" evidence="1">
    <location>
        <begin position="101"/>
        <end position="125"/>
    </location>
</feature>
<keyword evidence="3" id="KW-1185">Reference proteome</keyword>
<evidence type="ECO:0000313" key="3">
    <source>
        <dbReference type="Proteomes" id="UP000215914"/>
    </source>
</evidence>
<feature type="region of interest" description="Disordered" evidence="1">
    <location>
        <begin position="58"/>
        <end position="139"/>
    </location>
</feature>